<evidence type="ECO:0000313" key="2">
    <source>
        <dbReference type="EMBL" id="KZC96057.1"/>
    </source>
</evidence>
<gene>
    <name evidence="2" type="ORF">AWH51_04520</name>
</gene>
<feature type="coiled-coil region" evidence="1">
    <location>
        <begin position="75"/>
        <end position="102"/>
    </location>
</feature>
<proteinExistence type="predicted"/>
<reference evidence="2 3" key="1">
    <citation type="submission" date="2016-01" db="EMBL/GenBank/DDBJ databases">
        <title>Draft genome sequence of Clavibacter michiganensis subsp. tessellarius DOAB 609.</title>
        <authorList>
            <person name="Tambong J.T."/>
        </authorList>
    </citation>
    <scope>NUCLEOTIDE SEQUENCE [LARGE SCALE GENOMIC DNA]</scope>
    <source>
        <strain evidence="2 3">DOAB 609</strain>
    </source>
</reference>
<accession>A0A154V410</accession>
<dbReference type="EMBL" id="LQXA01000013">
    <property type="protein sequence ID" value="KZC96057.1"/>
    <property type="molecule type" value="Genomic_DNA"/>
</dbReference>
<keyword evidence="1" id="KW-0175">Coiled coil</keyword>
<dbReference type="STRING" id="31965.AWH51_04520"/>
<organism evidence="2 3">
    <name type="scientific">Clavibacter tessellarius</name>
    <dbReference type="NCBI Taxonomy" id="31965"/>
    <lineage>
        <taxon>Bacteria</taxon>
        <taxon>Bacillati</taxon>
        <taxon>Actinomycetota</taxon>
        <taxon>Actinomycetes</taxon>
        <taxon>Micrococcales</taxon>
        <taxon>Microbacteriaceae</taxon>
        <taxon>Clavibacter</taxon>
    </lineage>
</organism>
<comment type="caution">
    <text evidence="2">The sequence shown here is derived from an EMBL/GenBank/DDBJ whole genome shotgun (WGS) entry which is preliminary data.</text>
</comment>
<evidence type="ECO:0000256" key="1">
    <source>
        <dbReference type="SAM" id="Coils"/>
    </source>
</evidence>
<dbReference type="RefSeq" id="WP_063070579.1">
    <property type="nucleotide sequence ID" value="NZ_LQXA01000013.1"/>
</dbReference>
<evidence type="ECO:0000313" key="3">
    <source>
        <dbReference type="Proteomes" id="UP000076218"/>
    </source>
</evidence>
<name>A0A154V410_9MICO</name>
<protein>
    <submittedName>
        <fullName evidence="2">Uncharacterized protein</fullName>
    </submittedName>
</protein>
<dbReference type="Proteomes" id="UP000076218">
    <property type="component" value="Unassembled WGS sequence"/>
</dbReference>
<dbReference type="AlphaFoldDB" id="A0A154V410"/>
<sequence length="248" mass="25984">MTRPDIAIVPSSAAIESAAAGFDKLGPAVDDVMNTVKGAWSRLSVADVFETPDSDHAFSALSGPTTLSSTIGQDAAAVKKALNDYASALADLERRRSALVEEHALLDLMLLAGPVPAASAGTPASDSYRSKPLQQQFDLDARVTQFNEAVEQADVDCAIALVKLGRDTETQVTNAAQQVGMVMDDPRVVFGQGIVTKGLYVSTEIKPTFQAILEAKASGQALFKVSPPDLKQLGRDVVKALNPFGGGA</sequence>